<protein>
    <submittedName>
        <fullName evidence="3">Uncharacterized protein</fullName>
    </submittedName>
</protein>
<evidence type="ECO:0000313" key="3">
    <source>
        <dbReference type="EMBL" id="RGB99043.1"/>
    </source>
</evidence>
<feature type="transmembrane region" description="Helical" evidence="1">
    <location>
        <begin position="21"/>
        <end position="42"/>
    </location>
</feature>
<accession>A0A3E2UQR8</accession>
<organism evidence="3 4">
    <name type="scientific">Faecalibacterium prausnitzii</name>
    <dbReference type="NCBI Taxonomy" id="853"/>
    <lineage>
        <taxon>Bacteria</taxon>
        <taxon>Bacillati</taxon>
        <taxon>Bacillota</taxon>
        <taxon>Clostridia</taxon>
        <taxon>Eubacteriales</taxon>
        <taxon>Oscillospiraceae</taxon>
        <taxon>Faecalibacterium</taxon>
    </lineage>
</organism>
<comment type="caution">
    <text evidence="3">The sequence shown here is derived from an EMBL/GenBank/DDBJ whole genome shotgun (WGS) entry which is preliminary data.</text>
</comment>
<dbReference type="Proteomes" id="UP000260783">
    <property type="component" value="Unassembled WGS sequence"/>
</dbReference>
<sequence length="148" mass="16641">MLKSIPPEEKKTYVTLYKTNGYSYTMTLLAIIAEFVYVTTILDSMPVNFWMGLTVIVNIFVLFLVFTCAVKINVYSSRWAVITLAVGVYFLVRQFLIVPVFLQPYAHETILLVSNLIGSVLLIIAGVTGTAKAKKRQALRQKLERIGS</sequence>
<keyword evidence="1" id="KW-1133">Transmembrane helix</keyword>
<dbReference type="RefSeq" id="WP_117526702.1">
    <property type="nucleotide sequence ID" value="NZ_BNEV01000039.1"/>
</dbReference>
<reference evidence="3 4" key="1">
    <citation type="submission" date="2018-08" db="EMBL/GenBank/DDBJ databases">
        <title>A genome reference for cultivated species of the human gut microbiota.</title>
        <authorList>
            <person name="Zou Y."/>
            <person name="Xue W."/>
            <person name="Luo G."/>
        </authorList>
    </citation>
    <scope>NUCLEOTIDE SEQUENCE [LARGE SCALE GENOMIC DNA]</scope>
    <source>
        <strain evidence="3 4">AF29-11BH</strain>
    </source>
</reference>
<proteinExistence type="predicted"/>
<dbReference type="EMBL" id="QVEW01000005">
    <property type="protein sequence ID" value="RGB99043.1"/>
    <property type="molecule type" value="Genomic_DNA"/>
</dbReference>
<keyword evidence="1" id="KW-0812">Transmembrane</keyword>
<dbReference type="Proteomes" id="UP000811365">
    <property type="component" value="Unassembled WGS sequence"/>
</dbReference>
<keyword evidence="1" id="KW-0472">Membrane</keyword>
<dbReference type="EMBL" id="JAGZYH010000022">
    <property type="protein sequence ID" value="MBS6621909.1"/>
    <property type="molecule type" value="Genomic_DNA"/>
</dbReference>
<evidence type="ECO:0000313" key="4">
    <source>
        <dbReference type="Proteomes" id="UP000260783"/>
    </source>
</evidence>
<feature type="transmembrane region" description="Helical" evidence="1">
    <location>
        <begin position="48"/>
        <end position="67"/>
    </location>
</feature>
<feature type="transmembrane region" description="Helical" evidence="1">
    <location>
        <begin position="79"/>
        <end position="98"/>
    </location>
</feature>
<name>A0A3E2UQR8_9FIRM</name>
<evidence type="ECO:0000313" key="2">
    <source>
        <dbReference type="EMBL" id="MBS6621909.1"/>
    </source>
</evidence>
<reference evidence="2" key="2">
    <citation type="submission" date="2021-02" db="EMBL/GenBank/DDBJ databases">
        <title>Infant gut strain persistence is associated with maternal origin, phylogeny, and functional potential including surface adhesion and iron acquisition.</title>
        <authorList>
            <person name="Lou Y.C."/>
        </authorList>
    </citation>
    <scope>NUCLEOTIDE SEQUENCE</scope>
    <source>
        <strain evidence="2">L2_039_000G1_dasL2_039_000G1_maxbin2.maxbin.077</strain>
    </source>
</reference>
<evidence type="ECO:0000256" key="1">
    <source>
        <dbReference type="SAM" id="Phobius"/>
    </source>
</evidence>
<gene>
    <name evidence="3" type="ORF">DWZ04_06750</name>
    <name evidence="2" type="ORF">KH315_07095</name>
</gene>
<feature type="transmembrane region" description="Helical" evidence="1">
    <location>
        <begin position="110"/>
        <end position="131"/>
    </location>
</feature>
<dbReference type="AlphaFoldDB" id="A0A3E2UQR8"/>